<dbReference type="Proteomes" id="UP000236311">
    <property type="component" value="Unassembled WGS sequence"/>
</dbReference>
<accession>A0A2K4ZB77</accession>
<dbReference type="AlphaFoldDB" id="A0A2K4ZB77"/>
<dbReference type="InterPro" id="IPR052917">
    <property type="entry name" value="Stress-Dev_Protein"/>
</dbReference>
<reference evidence="2 3" key="1">
    <citation type="submission" date="2018-01" db="EMBL/GenBank/DDBJ databases">
        <authorList>
            <person name="Gaut B.S."/>
            <person name="Morton B.R."/>
            <person name="Clegg M.T."/>
            <person name="Duvall M.R."/>
        </authorList>
    </citation>
    <scope>NUCLEOTIDE SEQUENCE [LARGE SCALE GENOMIC DNA]</scope>
    <source>
        <strain evidence="2">GP69</strain>
    </source>
</reference>
<dbReference type="InterPro" id="IPR012349">
    <property type="entry name" value="Split_barrel_FMN-bd"/>
</dbReference>
<feature type="domain" description="Pyridoxamine 5'-phosphate oxidase N-terminal" evidence="1">
    <location>
        <begin position="4"/>
        <end position="127"/>
    </location>
</feature>
<dbReference type="PANTHER" id="PTHR34818">
    <property type="entry name" value="PROTEIN BLI-3"/>
    <property type="match status" value="1"/>
</dbReference>
<evidence type="ECO:0000313" key="3">
    <source>
        <dbReference type="Proteomes" id="UP000236311"/>
    </source>
</evidence>
<keyword evidence="3" id="KW-1185">Reference proteome</keyword>
<dbReference type="PANTHER" id="PTHR34818:SF1">
    <property type="entry name" value="PROTEIN BLI-3"/>
    <property type="match status" value="1"/>
</dbReference>
<dbReference type="Gene3D" id="2.30.110.10">
    <property type="entry name" value="Electron Transport, Fmn-binding Protein, Chain A"/>
    <property type="match status" value="1"/>
</dbReference>
<evidence type="ECO:0000259" key="1">
    <source>
        <dbReference type="Pfam" id="PF01243"/>
    </source>
</evidence>
<protein>
    <submittedName>
        <fullName evidence="2">Pyridoxamine 5'-phosphate oxidase</fullName>
    </submittedName>
</protein>
<organism evidence="2 3">
    <name type="scientific">Acetatifactor muris</name>
    <dbReference type="NCBI Taxonomy" id="879566"/>
    <lineage>
        <taxon>Bacteria</taxon>
        <taxon>Bacillati</taxon>
        <taxon>Bacillota</taxon>
        <taxon>Clostridia</taxon>
        <taxon>Lachnospirales</taxon>
        <taxon>Lachnospiraceae</taxon>
        <taxon>Acetatifactor</taxon>
    </lineage>
</organism>
<dbReference type="SUPFAM" id="SSF50475">
    <property type="entry name" value="FMN-binding split barrel"/>
    <property type="match status" value="1"/>
</dbReference>
<proteinExistence type="predicted"/>
<evidence type="ECO:0000313" key="2">
    <source>
        <dbReference type="EMBL" id="SOY27689.1"/>
    </source>
</evidence>
<dbReference type="Pfam" id="PF01243">
    <property type="entry name" value="PNPOx_N"/>
    <property type="match status" value="1"/>
</dbReference>
<dbReference type="InterPro" id="IPR011576">
    <property type="entry name" value="Pyridox_Oxase_N"/>
</dbReference>
<dbReference type="EMBL" id="OFSM01000002">
    <property type="protein sequence ID" value="SOY27689.1"/>
    <property type="molecule type" value="Genomic_DNA"/>
</dbReference>
<dbReference type="OrthoDB" id="1954371at2"/>
<dbReference type="RefSeq" id="WP_103237817.1">
    <property type="nucleotide sequence ID" value="NZ_JANJZD010000002.1"/>
</dbReference>
<name>A0A2K4ZB77_9FIRM</name>
<sequence>MITKEYIKEFALKQKTAFIGSVDEDGFPNIKAVFAPQKIEGNCFYFSCNTSAMRSQQYMKNPKACLYFYHRGRFRYEGIMLVGLMEVSQDMELKKALWQEGDTAYYKEGVSDPDYCVLKFTAQRGRRYCDLHSENFTLDTDSTETEG</sequence>
<gene>
    <name evidence="2" type="ORF">AMURIS_00393</name>
</gene>